<dbReference type="InParanoid" id="B4CZ38"/>
<accession>B4CZ38</accession>
<name>B4CZ38_9BACT</name>
<feature type="compositionally biased region" description="Polar residues" evidence="1">
    <location>
        <begin position="40"/>
        <end position="50"/>
    </location>
</feature>
<organism evidence="2 3">
    <name type="scientific">Chthoniobacter flavus Ellin428</name>
    <dbReference type="NCBI Taxonomy" id="497964"/>
    <lineage>
        <taxon>Bacteria</taxon>
        <taxon>Pseudomonadati</taxon>
        <taxon>Verrucomicrobiota</taxon>
        <taxon>Spartobacteria</taxon>
        <taxon>Chthoniobacterales</taxon>
        <taxon>Chthoniobacteraceae</taxon>
        <taxon>Chthoniobacter</taxon>
    </lineage>
</organism>
<gene>
    <name evidence="2" type="ORF">CfE428DRAFT_1926</name>
</gene>
<proteinExistence type="predicted"/>
<keyword evidence="3" id="KW-1185">Reference proteome</keyword>
<evidence type="ECO:0000313" key="2">
    <source>
        <dbReference type="EMBL" id="EDY20729.1"/>
    </source>
</evidence>
<evidence type="ECO:0000313" key="3">
    <source>
        <dbReference type="Proteomes" id="UP000005824"/>
    </source>
</evidence>
<evidence type="ECO:0000256" key="1">
    <source>
        <dbReference type="SAM" id="MobiDB-lite"/>
    </source>
</evidence>
<dbReference type="AlphaFoldDB" id="B4CZ38"/>
<comment type="caution">
    <text evidence="2">The sequence shown here is derived from an EMBL/GenBank/DDBJ whole genome shotgun (WGS) entry which is preliminary data.</text>
</comment>
<dbReference type="Proteomes" id="UP000005824">
    <property type="component" value="Unassembled WGS sequence"/>
</dbReference>
<sequence>MLIEAGLVKAKRCDALLAEANELTAIVVSSIKTSRRNGPKSPSKSSRAAR</sequence>
<dbReference type="EMBL" id="ABVL01000004">
    <property type="protein sequence ID" value="EDY20729.1"/>
    <property type="molecule type" value="Genomic_DNA"/>
</dbReference>
<feature type="region of interest" description="Disordered" evidence="1">
    <location>
        <begin position="31"/>
        <end position="50"/>
    </location>
</feature>
<protein>
    <submittedName>
        <fullName evidence="2">Uncharacterized protein</fullName>
    </submittedName>
</protein>
<reference evidence="2 3" key="1">
    <citation type="journal article" date="2011" name="J. Bacteriol.">
        <title>Genome sequence of Chthoniobacter flavus Ellin428, an aerobic heterotrophic soil bacterium.</title>
        <authorList>
            <person name="Kant R."/>
            <person name="van Passel M.W."/>
            <person name="Palva A."/>
            <person name="Lucas S."/>
            <person name="Lapidus A."/>
            <person name="Glavina Del Rio T."/>
            <person name="Dalin E."/>
            <person name="Tice H."/>
            <person name="Bruce D."/>
            <person name="Goodwin L."/>
            <person name="Pitluck S."/>
            <person name="Larimer F.W."/>
            <person name="Land M.L."/>
            <person name="Hauser L."/>
            <person name="Sangwan P."/>
            <person name="de Vos W.M."/>
            <person name="Janssen P.H."/>
            <person name="Smidt H."/>
        </authorList>
    </citation>
    <scope>NUCLEOTIDE SEQUENCE [LARGE SCALE GENOMIC DNA]</scope>
    <source>
        <strain evidence="2 3">Ellin428</strain>
    </source>
</reference>